<gene>
    <name evidence="3" type="ORF">HSBAA_00640</name>
</gene>
<feature type="coiled-coil region" evidence="1">
    <location>
        <begin position="73"/>
        <end position="104"/>
    </location>
</feature>
<evidence type="ECO:0000313" key="4">
    <source>
        <dbReference type="Proteomes" id="UP000320231"/>
    </source>
</evidence>
<evidence type="ECO:0000256" key="1">
    <source>
        <dbReference type="SAM" id="Coils"/>
    </source>
</evidence>
<dbReference type="EMBL" id="AP019514">
    <property type="protein sequence ID" value="BBI58758.1"/>
    <property type="molecule type" value="Genomic_DNA"/>
</dbReference>
<name>A0A455U2K0_9GAMM</name>
<sequence length="171" mass="19274">MMKRPSYASTATGESERDDQYAALGQQLSALYRLGPTPQLKLLLNQGDPSELDRMQAYMNRLTEARNRRLNAIARLDTALADTQKELSERQARLDTLADELEKQSALLAERTTERRGVVSNLDDRYGSEEGEAGRPQSKPRRSRTGAAQYPGGDGKTCRTYAYYAYCQYPR</sequence>
<reference evidence="3 4" key="1">
    <citation type="journal article" date="2019" name="Microbiol. Resour. Announc.">
        <title>Complete Genome Sequence of Halomonas sulfidaeris Strain Esulfide1 Isolated from a Metal Sulfide Rock at a Depth of 2,200 Meters, Obtained Using Nanopore Sequencing.</title>
        <authorList>
            <person name="Saito M."/>
            <person name="Nishigata A."/>
            <person name="Galipon J."/>
            <person name="Arakawa K."/>
        </authorList>
    </citation>
    <scope>NUCLEOTIDE SEQUENCE [LARGE SCALE GENOMIC DNA]</scope>
    <source>
        <strain evidence="3 4">ATCC BAA-803</strain>
    </source>
</reference>
<proteinExistence type="predicted"/>
<keyword evidence="1" id="KW-0175">Coiled coil</keyword>
<evidence type="ECO:0000313" key="3">
    <source>
        <dbReference type="EMBL" id="BBI58758.1"/>
    </source>
</evidence>
<protein>
    <submittedName>
        <fullName evidence="3">Uncharacterized protein</fullName>
    </submittedName>
</protein>
<feature type="region of interest" description="Disordered" evidence="2">
    <location>
        <begin position="108"/>
        <end position="157"/>
    </location>
</feature>
<organism evidence="3 4">
    <name type="scientific">Vreelandella sulfidaeris</name>
    <dbReference type="NCBI Taxonomy" id="115553"/>
    <lineage>
        <taxon>Bacteria</taxon>
        <taxon>Pseudomonadati</taxon>
        <taxon>Pseudomonadota</taxon>
        <taxon>Gammaproteobacteria</taxon>
        <taxon>Oceanospirillales</taxon>
        <taxon>Halomonadaceae</taxon>
        <taxon>Vreelandella</taxon>
    </lineage>
</organism>
<accession>A0A455U2K0</accession>
<feature type="compositionally biased region" description="Basic and acidic residues" evidence="2">
    <location>
        <begin position="111"/>
        <end position="128"/>
    </location>
</feature>
<dbReference type="KEGG" id="hsr:HSBAA_00640"/>
<dbReference type="Proteomes" id="UP000320231">
    <property type="component" value="Chromosome"/>
</dbReference>
<dbReference type="AlphaFoldDB" id="A0A455U2K0"/>
<dbReference type="Gene3D" id="6.10.250.3150">
    <property type="match status" value="1"/>
</dbReference>
<evidence type="ECO:0000256" key="2">
    <source>
        <dbReference type="SAM" id="MobiDB-lite"/>
    </source>
</evidence>